<dbReference type="PANTHER" id="PTHR14611:SF4">
    <property type="entry name" value="TECTONIC-3"/>
    <property type="match status" value="1"/>
</dbReference>
<dbReference type="InParanoid" id="H0W0S7"/>
<feature type="compositionally biased region" description="Polar residues" evidence="6">
    <location>
        <begin position="25"/>
        <end position="60"/>
    </location>
</feature>
<evidence type="ECO:0000256" key="8">
    <source>
        <dbReference type="SAM" id="SignalP"/>
    </source>
</evidence>
<evidence type="ECO:0000256" key="4">
    <source>
        <dbReference type="ARBA" id="ARBA00022794"/>
    </source>
</evidence>
<evidence type="ECO:0000259" key="10">
    <source>
        <dbReference type="Pfam" id="PF25752"/>
    </source>
</evidence>
<keyword evidence="5" id="KW-0325">Glycoprotein</keyword>
<evidence type="ECO:0000259" key="9">
    <source>
        <dbReference type="Pfam" id="PF07773"/>
    </source>
</evidence>
<dbReference type="GO" id="GO:0005634">
    <property type="term" value="C:nucleus"/>
    <property type="evidence" value="ECO:0007669"/>
    <property type="project" value="Ensembl"/>
</dbReference>
<dbReference type="GeneTree" id="ENSGT00570000079101"/>
<dbReference type="RefSeq" id="XP_005008096.1">
    <property type="nucleotide sequence ID" value="XM_005008039.4"/>
</dbReference>
<dbReference type="FunCoup" id="H0W0S7">
    <property type="interactions" value="1849"/>
</dbReference>
<sequence>MCISRLVLLPVFFLMLPEDARSQPSSFLSGTAPTSSVVKPQTQGGTLQPSAALSPTSQSVPGLPTMGPTLVTPMAPENKTTDLFTVLPTCVCDLTLGACDVNCCCDRDCYLLHPRTVFSFCLPGSVRSSSWVCVDNSLVCSSNSPFSSRVFMDSDGIRQFCVHVNNSKLNYFQKLQKVNETNFQALAAEFGGDSFISTLKSQSPPAFYKAGDPILTYFPKWSIISLLRQPASVGARGVCAERNPAGFLESKSTTCTRIFKNLASSCTLDPALDAASYYNFSVLKVPQGMTDLQNMKFQVPVTLASQASSSLLAGNTCQNVVSQVTYEIEINGTFGIQKVSVSFKQINLPVEPTVSLQQDFIIRFRAVQQSTTTPGTTVPRSGNPGYVVGRPLLVLSGDSSHSMTLLQSQGNGICSVKRYEVQFGMNTMAGCKFRSKEVNCSQLRNEVFQILHGSPGPEHVAIFGNAHPAQKGGWASILNRSCSVSAMNCTSCCFIPVSLEIQVLWAYLGLQSNPQAHVSGARFLYQCKSIQVSQEGTEVPLTTLINFVDITQKPDPPRGQPKMDWKLPFDFFFPFKVAFNKGIVSQKGSPSLIFILCLLLLGVLNLETK</sequence>
<feature type="transmembrane region" description="Helical" evidence="7">
    <location>
        <begin position="588"/>
        <end position="606"/>
    </location>
</feature>
<evidence type="ECO:0000256" key="5">
    <source>
        <dbReference type="ARBA" id="ARBA00023180"/>
    </source>
</evidence>
<reference evidence="11" key="2">
    <citation type="submission" date="2025-08" db="UniProtKB">
        <authorList>
            <consortium name="Ensembl"/>
        </authorList>
    </citation>
    <scope>IDENTIFICATION</scope>
    <source>
        <strain evidence="11">2N</strain>
    </source>
</reference>
<reference evidence="11" key="3">
    <citation type="submission" date="2025-09" db="UniProtKB">
        <authorList>
            <consortium name="Ensembl"/>
        </authorList>
    </citation>
    <scope>IDENTIFICATION</scope>
    <source>
        <strain evidence="11">2N</strain>
    </source>
</reference>
<dbReference type="Pfam" id="PF07773">
    <property type="entry name" value="TCTN_DUF1619"/>
    <property type="match status" value="2"/>
</dbReference>
<dbReference type="OMA" id="KVQFGVN"/>
<keyword evidence="4" id="KW-0970">Cilium biogenesis/degradation</keyword>
<keyword evidence="3 8" id="KW-0732">Signal</keyword>
<evidence type="ECO:0000256" key="2">
    <source>
        <dbReference type="ARBA" id="ARBA00011495"/>
    </source>
</evidence>
<comment type="similarity">
    <text evidence="1">Belongs to the tectonic family.</text>
</comment>
<dbReference type="InterPro" id="IPR040354">
    <property type="entry name" value="TCTN1-3"/>
</dbReference>
<dbReference type="Pfam" id="PF25752">
    <property type="entry name" value="DUF1619_N"/>
    <property type="match status" value="1"/>
</dbReference>
<feature type="signal peptide" evidence="8">
    <location>
        <begin position="1"/>
        <end position="22"/>
    </location>
</feature>
<dbReference type="EMBL" id="AAKN02002718">
    <property type="status" value="NOT_ANNOTATED_CDS"/>
    <property type="molecule type" value="Genomic_DNA"/>
</dbReference>
<dbReference type="Bgee" id="ENSCPOG00000021974">
    <property type="expression patterns" value="Expressed in testis and 12 other cell types or tissues"/>
</dbReference>
<dbReference type="eggNOG" id="ENOG502RKDI">
    <property type="taxonomic scope" value="Eukaryota"/>
</dbReference>
<evidence type="ECO:0000256" key="3">
    <source>
        <dbReference type="ARBA" id="ARBA00022729"/>
    </source>
</evidence>
<organism evidence="11 12">
    <name type="scientific">Cavia porcellus</name>
    <name type="common">Guinea pig</name>
    <dbReference type="NCBI Taxonomy" id="10141"/>
    <lineage>
        <taxon>Eukaryota</taxon>
        <taxon>Metazoa</taxon>
        <taxon>Chordata</taxon>
        <taxon>Craniata</taxon>
        <taxon>Vertebrata</taxon>
        <taxon>Euteleostomi</taxon>
        <taxon>Mammalia</taxon>
        <taxon>Eutheria</taxon>
        <taxon>Euarchontoglires</taxon>
        <taxon>Glires</taxon>
        <taxon>Rodentia</taxon>
        <taxon>Hystricomorpha</taxon>
        <taxon>Caviidae</taxon>
        <taxon>Cavia</taxon>
    </lineage>
</organism>
<evidence type="ECO:0000313" key="11">
    <source>
        <dbReference type="Ensembl" id="ENSCPOP00000016565.1"/>
    </source>
</evidence>
<dbReference type="InterPro" id="IPR057724">
    <property type="entry name" value="TCTN1-3_N"/>
</dbReference>
<keyword evidence="7" id="KW-0812">Transmembrane</keyword>
<gene>
    <name evidence="11" type="primary">TCTN3</name>
</gene>
<dbReference type="GeneID" id="100717158"/>
<protein>
    <submittedName>
        <fullName evidence="11">Tectonic family member 3</fullName>
    </submittedName>
</protein>
<dbReference type="STRING" id="10141.ENSCPOP00000016565"/>
<dbReference type="VEuPathDB" id="HostDB:ENSCPOG00000021974"/>
<dbReference type="Ensembl" id="ENSCPOT00000019469.2">
    <property type="protein sequence ID" value="ENSCPOP00000016565.1"/>
    <property type="gene ID" value="ENSCPOG00000021974.2"/>
</dbReference>
<evidence type="ECO:0000256" key="6">
    <source>
        <dbReference type="SAM" id="MobiDB-lite"/>
    </source>
</evidence>
<dbReference type="PANTHER" id="PTHR14611">
    <property type="entry name" value="TECTONIC FAMILY MEMBER"/>
    <property type="match status" value="1"/>
</dbReference>
<accession>H0W0S7</accession>
<feature type="domain" description="Tectonic-1-3" evidence="9">
    <location>
        <begin position="205"/>
        <end position="366"/>
    </location>
</feature>
<dbReference type="GO" id="GO:0060271">
    <property type="term" value="P:cilium assembly"/>
    <property type="evidence" value="ECO:0007669"/>
    <property type="project" value="Ensembl"/>
</dbReference>
<dbReference type="InterPro" id="IPR011677">
    <property type="entry name" value="TCTN1-3_dom"/>
</dbReference>
<dbReference type="EMBL" id="AAKN02002717">
    <property type="status" value="NOT_ANNOTATED_CDS"/>
    <property type="molecule type" value="Genomic_DNA"/>
</dbReference>
<feature type="domain" description="Tectonic-1-3 N-terminal" evidence="10">
    <location>
        <begin position="68"/>
        <end position="183"/>
    </location>
</feature>
<evidence type="ECO:0000256" key="7">
    <source>
        <dbReference type="SAM" id="Phobius"/>
    </source>
</evidence>
<dbReference type="HOGENOM" id="CLU_016974_1_0_1"/>
<name>H0W0S7_CAVPO</name>
<dbReference type="AlphaFoldDB" id="H0W0S7"/>
<feature type="region of interest" description="Disordered" evidence="6">
    <location>
        <begin position="25"/>
        <end position="61"/>
    </location>
</feature>
<evidence type="ECO:0000256" key="1">
    <source>
        <dbReference type="ARBA" id="ARBA00007633"/>
    </source>
</evidence>
<keyword evidence="7" id="KW-1133">Transmembrane helix</keyword>
<feature type="domain" description="Tectonic-1-3" evidence="9">
    <location>
        <begin position="381"/>
        <end position="550"/>
    </location>
</feature>
<keyword evidence="7" id="KW-0472">Membrane</keyword>
<dbReference type="Proteomes" id="UP000005447">
    <property type="component" value="Unassembled WGS sequence"/>
</dbReference>
<dbReference type="GO" id="GO:0007224">
    <property type="term" value="P:smoothened signaling pathway"/>
    <property type="evidence" value="ECO:0007669"/>
    <property type="project" value="Ensembl"/>
</dbReference>
<dbReference type="CTD" id="26123"/>
<comment type="subunit">
    <text evidence="2">Part of the tectonic-like complex (also named B9 complex).</text>
</comment>
<proteinExistence type="inferred from homology"/>
<dbReference type="GO" id="GO:0043065">
    <property type="term" value="P:positive regulation of apoptotic process"/>
    <property type="evidence" value="ECO:0007669"/>
    <property type="project" value="Ensembl"/>
</dbReference>
<evidence type="ECO:0000313" key="12">
    <source>
        <dbReference type="Proteomes" id="UP000005447"/>
    </source>
</evidence>
<reference evidence="12" key="1">
    <citation type="journal article" date="2011" name="Nature">
        <title>A high-resolution map of human evolutionary constraint using 29 mammals.</title>
        <authorList>
            <person name="Lindblad-Toh K."/>
            <person name="Garber M."/>
            <person name="Zuk O."/>
            <person name="Lin M.F."/>
            <person name="Parker B.J."/>
            <person name="Washietl S."/>
            <person name="Kheradpour P."/>
            <person name="Ernst J."/>
            <person name="Jordan G."/>
            <person name="Mauceli E."/>
            <person name="Ward L.D."/>
            <person name="Lowe C.B."/>
            <person name="Holloway A.K."/>
            <person name="Clamp M."/>
            <person name="Gnerre S."/>
            <person name="Alfoldi J."/>
            <person name="Beal K."/>
            <person name="Chang J."/>
            <person name="Clawson H."/>
            <person name="Cuff J."/>
            <person name="Di Palma F."/>
            <person name="Fitzgerald S."/>
            <person name="Flicek P."/>
            <person name="Guttman M."/>
            <person name="Hubisz M.J."/>
            <person name="Jaffe D.B."/>
            <person name="Jungreis I."/>
            <person name="Kent W.J."/>
            <person name="Kostka D."/>
            <person name="Lara M."/>
            <person name="Martins A.L."/>
            <person name="Massingham T."/>
            <person name="Moltke I."/>
            <person name="Raney B.J."/>
            <person name="Rasmussen M.D."/>
            <person name="Robinson J."/>
            <person name="Stark A."/>
            <person name="Vilella A.J."/>
            <person name="Wen J."/>
            <person name="Xie X."/>
            <person name="Zody M.C."/>
            <person name="Baldwin J."/>
            <person name="Bloom T."/>
            <person name="Chin C.W."/>
            <person name="Heiman D."/>
            <person name="Nicol R."/>
            <person name="Nusbaum C."/>
            <person name="Young S."/>
            <person name="Wilkinson J."/>
            <person name="Worley K.C."/>
            <person name="Kovar C.L."/>
            <person name="Muzny D.M."/>
            <person name="Gibbs R.A."/>
            <person name="Cree A."/>
            <person name="Dihn H.H."/>
            <person name="Fowler G."/>
            <person name="Jhangiani S."/>
            <person name="Joshi V."/>
            <person name="Lee S."/>
            <person name="Lewis L.R."/>
            <person name="Nazareth L.V."/>
            <person name="Okwuonu G."/>
            <person name="Santibanez J."/>
            <person name="Warren W.C."/>
            <person name="Mardis E.R."/>
            <person name="Weinstock G.M."/>
            <person name="Wilson R.K."/>
            <person name="Delehaunty K."/>
            <person name="Dooling D."/>
            <person name="Fronik C."/>
            <person name="Fulton L."/>
            <person name="Fulton B."/>
            <person name="Graves T."/>
            <person name="Minx P."/>
            <person name="Sodergren E."/>
            <person name="Birney E."/>
            <person name="Margulies E.H."/>
            <person name="Herrero J."/>
            <person name="Green E.D."/>
            <person name="Haussler D."/>
            <person name="Siepel A."/>
            <person name="Goldman N."/>
            <person name="Pollard K.S."/>
            <person name="Pedersen J.S."/>
            <person name="Lander E.S."/>
            <person name="Kellis M."/>
        </authorList>
    </citation>
    <scope>NUCLEOTIDE SEQUENCE [LARGE SCALE GENOMIC DNA]</scope>
    <source>
        <strain evidence="12">2N</strain>
    </source>
</reference>
<keyword evidence="12" id="KW-1185">Reference proteome</keyword>
<feature type="chain" id="PRO_5003543846" evidence="8">
    <location>
        <begin position="23"/>
        <end position="609"/>
    </location>
</feature>
<dbReference type="OrthoDB" id="184109at2759"/>